<dbReference type="SUPFAM" id="SSF52540">
    <property type="entry name" value="P-loop containing nucleoside triphosphate hydrolases"/>
    <property type="match status" value="1"/>
</dbReference>
<dbReference type="PANTHER" id="PTHR43442">
    <property type="entry name" value="GLUCONOKINASE-RELATED"/>
    <property type="match status" value="1"/>
</dbReference>
<keyword evidence="4 9" id="KW-0808">Transferase</keyword>
<comment type="similarity">
    <text evidence="2 9">Belongs to the gluconokinase GntK/GntV family.</text>
</comment>
<reference evidence="10 11" key="1">
    <citation type="submission" date="2024-02" db="EMBL/GenBank/DDBJ databases">
        <title>Roseibium algae sp. nov., isolated from marine alga (Grateloupia sp.), showing potential in myo-inositol conversion.</title>
        <authorList>
            <person name="Wang Y."/>
        </authorList>
    </citation>
    <scope>NUCLEOTIDE SEQUENCE [LARGE SCALE GENOMIC DNA]</scope>
    <source>
        <strain evidence="10 11">H3510</strain>
    </source>
</reference>
<comment type="pathway">
    <text evidence="1">Carbohydrate acid metabolism.</text>
</comment>
<keyword evidence="5 9" id="KW-0547">Nucleotide-binding</keyword>
<evidence type="ECO:0000256" key="6">
    <source>
        <dbReference type="ARBA" id="ARBA00022777"/>
    </source>
</evidence>
<evidence type="ECO:0000256" key="5">
    <source>
        <dbReference type="ARBA" id="ARBA00022741"/>
    </source>
</evidence>
<evidence type="ECO:0000256" key="8">
    <source>
        <dbReference type="ARBA" id="ARBA00048090"/>
    </source>
</evidence>
<dbReference type="EMBL" id="JBAKIA010000005">
    <property type="protein sequence ID" value="MEJ8474266.1"/>
    <property type="molecule type" value="Genomic_DNA"/>
</dbReference>
<evidence type="ECO:0000313" key="10">
    <source>
        <dbReference type="EMBL" id="MEJ8474266.1"/>
    </source>
</evidence>
<dbReference type="NCBIfam" id="TIGR01313">
    <property type="entry name" value="therm_gnt_kin"/>
    <property type="match status" value="1"/>
</dbReference>
<comment type="catalytic activity">
    <reaction evidence="8 9">
        <text>D-gluconate + ATP = 6-phospho-D-gluconate + ADP + H(+)</text>
        <dbReference type="Rhea" id="RHEA:19433"/>
        <dbReference type="ChEBI" id="CHEBI:15378"/>
        <dbReference type="ChEBI" id="CHEBI:18391"/>
        <dbReference type="ChEBI" id="CHEBI:30616"/>
        <dbReference type="ChEBI" id="CHEBI:58759"/>
        <dbReference type="ChEBI" id="CHEBI:456216"/>
        <dbReference type="EC" id="2.7.1.12"/>
    </reaction>
</comment>
<dbReference type="InterPro" id="IPR027417">
    <property type="entry name" value="P-loop_NTPase"/>
</dbReference>
<keyword evidence="11" id="KW-1185">Reference proteome</keyword>
<accession>A0ABU8TJE1</accession>
<dbReference type="RefSeq" id="WP_340274006.1">
    <property type="nucleotide sequence ID" value="NZ_JBAKIA010000005.1"/>
</dbReference>
<evidence type="ECO:0000313" key="11">
    <source>
        <dbReference type="Proteomes" id="UP001385499"/>
    </source>
</evidence>
<evidence type="ECO:0000256" key="7">
    <source>
        <dbReference type="ARBA" id="ARBA00022840"/>
    </source>
</evidence>
<name>A0ABU8TJE1_9HYPH</name>
<dbReference type="EC" id="2.7.1.12" evidence="3 9"/>
<dbReference type="GO" id="GO:0046316">
    <property type="term" value="F:gluconokinase activity"/>
    <property type="evidence" value="ECO:0007669"/>
    <property type="project" value="UniProtKB-EC"/>
</dbReference>
<dbReference type="Pfam" id="PF13671">
    <property type="entry name" value="AAA_33"/>
    <property type="match status" value="1"/>
</dbReference>
<organism evidence="10 11">
    <name type="scientific">Roseibium algae</name>
    <dbReference type="NCBI Taxonomy" id="3123038"/>
    <lineage>
        <taxon>Bacteria</taxon>
        <taxon>Pseudomonadati</taxon>
        <taxon>Pseudomonadota</taxon>
        <taxon>Alphaproteobacteria</taxon>
        <taxon>Hyphomicrobiales</taxon>
        <taxon>Stappiaceae</taxon>
        <taxon>Roseibium</taxon>
    </lineage>
</organism>
<evidence type="ECO:0000256" key="3">
    <source>
        <dbReference type="ARBA" id="ARBA00012054"/>
    </source>
</evidence>
<evidence type="ECO:0000256" key="9">
    <source>
        <dbReference type="RuleBase" id="RU363066"/>
    </source>
</evidence>
<evidence type="ECO:0000256" key="2">
    <source>
        <dbReference type="ARBA" id="ARBA00008420"/>
    </source>
</evidence>
<keyword evidence="6 9" id="KW-0418">Kinase</keyword>
<evidence type="ECO:0000256" key="4">
    <source>
        <dbReference type="ARBA" id="ARBA00022679"/>
    </source>
</evidence>
<dbReference type="Gene3D" id="3.40.50.300">
    <property type="entry name" value="P-loop containing nucleotide triphosphate hydrolases"/>
    <property type="match status" value="1"/>
</dbReference>
<evidence type="ECO:0000256" key="1">
    <source>
        <dbReference type="ARBA" id="ARBA00004761"/>
    </source>
</evidence>
<proteinExistence type="inferred from homology"/>
<dbReference type="InterPro" id="IPR006001">
    <property type="entry name" value="Therm_gnt_kin"/>
</dbReference>
<dbReference type="PANTHER" id="PTHR43442:SF3">
    <property type="entry name" value="GLUCONOKINASE-RELATED"/>
    <property type="match status" value="1"/>
</dbReference>
<gene>
    <name evidence="10" type="ORF">V6575_09195</name>
</gene>
<dbReference type="Proteomes" id="UP001385499">
    <property type="component" value="Unassembled WGS sequence"/>
</dbReference>
<dbReference type="CDD" id="cd02021">
    <property type="entry name" value="GntK"/>
    <property type="match status" value="1"/>
</dbReference>
<protein>
    <recommendedName>
        <fullName evidence="3 9">Gluconokinase</fullName>
        <ecNumber evidence="3 9">2.7.1.12</ecNumber>
    </recommendedName>
</protein>
<keyword evidence="7 9" id="KW-0067">ATP-binding</keyword>
<sequence length="167" mass="18274">MKRMVIIMGVAGCGKTTVGEHLSEALDWRFLDGDSLHPADNIEKMSKGTPLTDEDRWPWLGAVGSALQGSETSIIIGCSSLKRIYRDEIRKTAQGPVSFVHLAGSKELIALRMQERAGHFMPLSLLESQFAALETPGNDENTVTVDIAKPLNEAIADLVNHFGKEEK</sequence>
<comment type="caution">
    <text evidence="10">The sequence shown here is derived from an EMBL/GenBank/DDBJ whole genome shotgun (WGS) entry which is preliminary data.</text>
</comment>